<feature type="domain" description="tRNA/rRNA methyltransferase SpoU type" evidence="6">
    <location>
        <begin position="5"/>
        <end position="154"/>
    </location>
</feature>
<evidence type="ECO:0000256" key="2">
    <source>
        <dbReference type="ARBA" id="ARBA00022603"/>
    </source>
</evidence>
<dbReference type="RefSeq" id="WP_069004909.1">
    <property type="nucleotide sequence ID" value="NZ_LVJX01000007.1"/>
</dbReference>
<dbReference type="Pfam" id="PF00588">
    <property type="entry name" value="SpoU_methylase"/>
    <property type="match status" value="1"/>
</dbReference>
<dbReference type="GO" id="GO:0002128">
    <property type="term" value="P:tRNA nucleoside ribose methylation"/>
    <property type="evidence" value="ECO:0007669"/>
    <property type="project" value="TreeGrafter"/>
</dbReference>
<sequence length="241" mass="26772">MLNNIRIVLVDTSHPGNIGAVARAMKNMCLSQLYLVNPLQFPDAEATSRASGADDLLDRAKVVETLDQALDGCRLVVGTSARARTVNWPVTSPRESAQKLVAESELGDVALVFGRERSGLTNSELDRCTFLVHIPTNQEYSSLNLGMAVQVLSYEVYLANLQKTPAEAEPARDLATADMLQSFHSHLEQALDDIGFTDTRQSEKLLRRLRSLFQRARLDKDEVNILRGIFSAMQGRKSMRR</sequence>
<comment type="similarity">
    <text evidence="1">Belongs to the class IV-like SAM-binding methyltransferase superfamily. RNA methyltransferase TrmH family.</text>
</comment>
<dbReference type="NCBIfam" id="NF011694">
    <property type="entry name" value="PRK15114.1"/>
    <property type="match status" value="1"/>
</dbReference>
<dbReference type="InterPro" id="IPR029026">
    <property type="entry name" value="tRNA_m1G_MTases_N"/>
</dbReference>
<evidence type="ECO:0000256" key="5">
    <source>
        <dbReference type="RuleBase" id="RU362024"/>
    </source>
</evidence>
<keyword evidence="5" id="KW-0963">Cytoplasm</keyword>
<comment type="function">
    <text evidence="5">Catalyzes the formation of 2'O-methylated cytidine (Cm32) or 2'O-methylated uridine (Um32) at position 32 in tRNA.</text>
</comment>
<dbReference type="PIRSF" id="PIRSF004808">
    <property type="entry name" value="LasT"/>
    <property type="match status" value="1"/>
</dbReference>
<dbReference type="CDD" id="cd18093">
    <property type="entry name" value="SpoU-like_TrmJ"/>
    <property type="match status" value="1"/>
</dbReference>
<dbReference type="SUPFAM" id="SSF75217">
    <property type="entry name" value="alpha/beta knot"/>
    <property type="match status" value="1"/>
</dbReference>
<accession>A0A1E2UQX2</accession>
<dbReference type="PANTHER" id="PTHR42786:SF2">
    <property type="entry name" value="TRNA (CYTIDINE_URIDINE-2'-O-)-METHYLTRANSFERASE TRMJ"/>
    <property type="match status" value="1"/>
</dbReference>
<dbReference type="Proteomes" id="UP000094849">
    <property type="component" value="Unassembled WGS sequence"/>
</dbReference>
<reference evidence="7 8" key="1">
    <citation type="submission" date="2016-03" db="EMBL/GenBank/DDBJ databases">
        <title>Chemosynthetic sulphur-oxidizing symbionts of marine invertebrate animals are capable of nitrogen fixation.</title>
        <authorList>
            <person name="Petersen J.M."/>
            <person name="Kemper A."/>
            <person name="Gruber-Vodicka H."/>
            <person name="Cardini U."/>
            <person name="Geest Mvander."/>
            <person name="Kleiner M."/>
            <person name="Bulgheresi S."/>
            <person name="Fussmann M."/>
            <person name="Herbold C."/>
            <person name="Seah B.K.B."/>
            <person name="Antony C.Paul."/>
            <person name="Liu D."/>
            <person name="Belitz A."/>
            <person name="Weber M."/>
        </authorList>
    </citation>
    <scope>NUCLEOTIDE SEQUENCE [LARGE SCALE GENOMIC DNA]</scope>
    <source>
        <strain evidence="7">G_D</strain>
    </source>
</reference>
<gene>
    <name evidence="5" type="primary">trmJ</name>
    <name evidence="7" type="ORF">A3196_10435</name>
</gene>
<dbReference type="GO" id="GO:0160206">
    <property type="term" value="F:tRNA (cytidine(32)/uridine(32)-2'-O)-methyltransferase activity"/>
    <property type="evidence" value="ECO:0007669"/>
    <property type="project" value="UniProtKB-EC"/>
</dbReference>
<dbReference type="InterPro" id="IPR029028">
    <property type="entry name" value="Alpha/beta_knot_MTases"/>
</dbReference>
<proteinExistence type="inferred from homology"/>
<keyword evidence="5" id="KW-0819">tRNA processing</keyword>
<dbReference type="InterPro" id="IPR004384">
    <property type="entry name" value="RNA_MeTrfase_TrmJ/LasT"/>
</dbReference>
<evidence type="ECO:0000256" key="1">
    <source>
        <dbReference type="ARBA" id="ARBA00007228"/>
    </source>
</evidence>
<evidence type="ECO:0000256" key="4">
    <source>
        <dbReference type="ARBA" id="ARBA00022691"/>
    </source>
</evidence>
<dbReference type="InterPro" id="IPR001537">
    <property type="entry name" value="SpoU_MeTrfase"/>
</dbReference>
<organism evidence="7 8">
    <name type="scientific">Candidatus Thiodiazotropha endoloripes</name>
    <dbReference type="NCBI Taxonomy" id="1818881"/>
    <lineage>
        <taxon>Bacteria</taxon>
        <taxon>Pseudomonadati</taxon>
        <taxon>Pseudomonadota</taxon>
        <taxon>Gammaproteobacteria</taxon>
        <taxon>Chromatiales</taxon>
        <taxon>Sedimenticolaceae</taxon>
        <taxon>Candidatus Thiodiazotropha</taxon>
    </lineage>
</organism>
<dbReference type="AlphaFoldDB" id="A0A1E2UQX2"/>
<keyword evidence="3 7" id="KW-0808">Transferase</keyword>
<comment type="caution">
    <text evidence="7">The sequence shown here is derived from an EMBL/GenBank/DDBJ whole genome shotgun (WGS) entry which is preliminary data.</text>
</comment>
<evidence type="ECO:0000313" key="7">
    <source>
        <dbReference type="EMBL" id="ODB97140.1"/>
    </source>
</evidence>
<dbReference type="GO" id="GO:0003723">
    <property type="term" value="F:RNA binding"/>
    <property type="evidence" value="ECO:0007669"/>
    <property type="project" value="InterPro"/>
</dbReference>
<dbReference type="GO" id="GO:0106339">
    <property type="term" value="F:tRNA (cytidine(32)-2'-O)-methyltransferase activity"/>
    <property type="evidence" value="ECO:0007669"/>
    <property type="project" value="RHEA"/>
</dbReference>
<comment type="catalytic activity">
    <reaction evidence="5">
        <text>uridine(32) in tRNA + S-adenosyl-L-methionine = 2'-O-methyluridine(32) in tRNA + S-adenosyl-L-homocysteine + H(+)</text>
        <dbReference type="Rhea" id="RHEA:42936"/>
        <dbReference type="Rhea" id="RHEA-COMP:10107"/>
        <dbReference type="Rhea" id="RHEA-COMP:10290"/>
        <dbReference type="ChEBI" id="CHEBI:15378"/>
        <dbReference type="ChEBI" id="CHEBI:57856"/>
        <dbReference type="ChEBI" id="CHEBI:59789"/>
        <dbReference type="ChEBI" id="CHEBI:65315"/>
        <dbReference type="ChEBI" id="CHEBI:74478"/>
        <dbReference type="EC" id="2.1.1.200"/>
    </reaction>
</comment>
<keyword evidence="8" id="KW-1185">Reference proteome</keyword>
<dbReference type="PANTHER" id="PTHR42786">
    <property type="entry name" value="TRNA/RRNA METHYLTRANSFERASE"/>
    <property type="match status" value="1"/>
</dbReference>
<dbReference type="GO" id="GO:0005829">
    <property type="term" value="C:cytosol"/>
    <property type="evidence" value="ECO:0007669"/>
    <property type="project" value="TreeGrafter"/>
</dbReference>
<keyword evidence="4 5" id="KW-0949">S-adenosyl-L-methionine</keyword>
<evidence type="ECO:0000259" key="6">
    <source>
        <dbReference type="Pfam" id="PF00588"/>
    </source>
</evidence>
<name>A0A1E2UQX2_9GAMM</name>
<dbReference type="NCBIfam" id="TIGR00050">
    <property type="entry name" value="rRNA_methyl_1"/>
    <property type="match status" value="1"/>
</dbReference>
<keyword evidence="2 5" id="KW-0489">Methyltransferase</keyword>
<evidence type="ECO:0000313" key="8">
    <source>
        <dbReference type="Proteomes" id="UP000094849"/>
    </source>
</evidence>
<evidence type="ECO:0000256" key="3">
    <source>
        <dbReference type="ARBA" id="ARBA00022679"/>
    </source>
</evidence>
<comment type="subcellular location">
    <subcellularLocation>
        <location evidence="5">Cytoplasm</location>
    </subcellularLocation>
</comment>
<comment type="subunit">
    <text evidence="5">Homodimer.</text>
</comment>
<dbReference type="STRING" id="1818881.A3196_10435"/>
<dbReference type="EMBL" id="LVJZ01000003">
    <property type="protein sequence ID" value="ODB97140.1"/>
    <property type="molecule type" value="Genomic_DNA"/>
</dbReference>
<protein>
    <recommendedName>
        <fullName evidence="5">tRNA (cytidine/uridine-2'-O-)-methyltransferase TrmJ</fullName>
        <ecNumber evidence="5">2.1.1.200</ecNumber>
    </recommendedName>
    <alternativeName>
        <fullName evidence="5">tRNA (cytidine(32)/uridine(32)-2'-O)-methyltransferase</fullName>
    </alternativeName>
    <alternativeName>
        <fullName evidence="5">tRNA Cm32/Um32 methyltransferase</fullName>
    </alternativeName>
</protein>
<dbReference type="FunFam" id="3.40.1280.10:FF:000006">
    <property type="entry name" value="Uncharacterized tRNA/rRNA methyltransferase HI_0380"/>
    <property type="match status" value="1"/>
</dbReference>
<comment type="catalytic activity">
    <reaction evidence="5">
        <text>cytidine(32) in tRNA + S-adenosyl-L-methionine = 2'-O-methylcytidine(32) in tRNA + S-adenosyl-L-homocysteine + H(+)</text>
        <dbReference type="Rhea" id="RHEA:42932"/>
        <dbReference type="Rhea" id="RHEA-COMP:10288"/>
        <dbReference type="Rhea" id="RHEA-COMP:10289"/>
        <dbReference type="ChEBI" id="CHEBI:15378"/>
        <dbReference type="ChEBI" id="CHEBI:57856"/>
        <dbReference type="ChEBI" id="CHEBI:59789"/>
        <dbReference type="ChEBI" id="CHEBI:74495"/>
        <dbReference type="ChEBI" id="CHEBI:82748"/>
        <dbReference type="EC" id="2.1.1.200"/>
    </reaction>
</comment>
<dbReference type="EC" id="2.1.1.200" evidence="5"/>
<dbReference type="Gene3D" id="3.40.1280.10">
    <property type="match status" value="1"/>
</dbReference>
<dbReference type="Gene3D" id="1.10.8.590">
    <property type="match status" value="1"/>
</dbReference>